<keyword evidence="2" id="KW-1185">Reference proteome</keyword>
<name>A0A5K7XEE6_9BACT</name>
<gene>
    <name evidence="1" type="ORF">PLANPX_4782</name>
</gene>
<dbReference type="AlphaFoldDB" id="A0A5K7XEE6"/>
<proteinExistence type="predicted"/>
<sequence length="80" mass="9164">MDTETLFPLEYQGRIIPCESADDRKLLQSAILLDGHRSDCDQYSSAELTQMSRVCEQYNLTSLARLTAELAKRRDEAERP</sequence>
<accession>A0A5K7XEE6</accession>
<dbReference type="EMBL" id="AP021861">
    <property type="protein sequence ID" value="BBO35170.1"/>
    <property type="molecule type" value="Genomic_DNA"/>
</dbReference>
<protein>
    <submittedName>
        <fullName evidence="1">Uncharacterized protein</fullName>
    </submittedName>
</protein>
<evidence type="ECO:0000313" key="2">
    <source>
        <dbReference type="Proteomes" id="UP000326837"/>
    </source>
</evidence>
<organism evidence="1 2">
    <name type="scientific">Lacipirellula parvula</name>
    <dbReference type="NCBI Taxonomy" id="2650471"/>
    <lineage>
        <taxon>Bacteria</taxon>
        <taxon>Pseudomonadati</taxon>
        <taxon>Planctomycetota</taxon>
        <taxon>Planctomycetia</taxon>
        <taxon>Pirellulales</taxon>
        <taxon>Lacipirellulaceae</taxon>
        <taxon>Lacipirellula</taxon>
    </lineage>
</organism>
<reference evidence="2" key="1">
    <citation type="submission" date="2019-10" db="EMBL/GenBank/DDBJ databases">
        <title>Lacipirellula parvula gen. nov., sp. nov., representing a lineage of planctomycetes widespread in freshwater anoxic habitats, and description of the family Lacipirellulaceae.</title>
        <authorList>
            <person name="Dedysh S.N."/>
            <person name="Kulichevskaya I.S."/>
            <person name="Beletsky A.V."/>
            <person name="Rakitin A.L."/>
            <person name="Mardanov A.V."/>
            <person name="Ivanova A.A."/>
            <person name="Saltykova V.X."/>
            <person name="Rijpstra W.I.C."/>
            <person name="Sinninghe Damste J.S."/>
            <person name="Ravin N.V."/>
        </authorList>
    </citation>
    <scope>NUCLEOTIDE SEQUENCE [LARGE SCALE GENOMIC DNA]</scope>
    <source>
        <strain evidence="2">PX69</strain>
    </source>
</reference>
<dbReference type="KEGG" id="lpav:PLANPX_4782"/>
<dbReference type="Proteomes" id="UP000326837">
    <property type="component" value="Chromosome"/>
</dbReference>
<dbReference type="RefSeq" id="WP_152100607.1">
    <property type="nucleotide sequence ID" value="NZ_AP021861.1"/>
</dbReference>
<evidence type="ECO:0000313" key="1">
    <source>
        <dbReference type="EMBL" id="BBO35170.1"/>
    </source>
</evidence>